<accession>A0ABW2JF53</accession>
<comment type="caution">
    <text evidence="1">The sequence shown here is derived from an EMBL/GenBank/DDBJ whole genome shotgun (WGS) entry which is preliminary data.</text>
</comment>
<gene>
    <name evidence="1" type="ORF">ACFQVC_08355</name>
</gene>
<dbReference type="Proteomes" id="UP001596523">
    <property type="component" value="Unassembled WGS sequence"/>
</dbReference>
<dbReference type="EMBL" id="JBHTCF010000002">
    <property type="protein sequence ID" value="MFC7304221.1"/>
    <property type="molecule type" value="Genomic_DNA"/>
</dbReference>
<reference evidence="2" key="1">
    <citation type="journal article" date="2019" name="Int. J. Syst. Evol. Microbiol.">
        <title>The Global Catalogue of Microorganisms (GCM) 10K type strain sequencing project: providing services to taxonomists for standard genome sequencing and annotation.</title>
        <authorList>
            <consortium name="The Broad Institute Genomics Platform"/>
            <consortium name="The Broad Institute Genome Sequencing Center for Infectious Disease"/>
            <person name="Wu L."/>
            <person name="Ma J."/>
        </authorList>
    </citation>
    <scope>NUCLEOTIDE SEQUENCE [LARGE SCALE GENOMIC DNA]</scope>
    <source>
        <strain evidence="2">SYNS20</strain>
    </source>
</reference>
<dbReference type="RefSeq" id="WP_381828203.1">
    <property type="nucleotide sequence ID" value="NZ_JBHTCF010000002.1"/>
</dbReference>
<organism evidence="1 2">
    <name type="scientific">Streptomyces monticola</name>
    <dbReference type="NCBI Taxonomy" id="2666263"/>
    <lineage>
        <taxon>Bacteria</taxon>
        <taxon>Bacillati</taxon>
        <taxon>Actinomycetota</taxon>
        <taxon>Actinomycetes</taxon>
        <taxon>Kitasatosporales</taxon>
        <taxon>Streptomycetaceae</taxon>
        <taxon>Streptomyces</taxon>
    </lineage>
</organism>
<sequence length="199" mass="21369">MGLAYGYDIYLRPRSVARALANLSGRAPPARAVAPLEVTLPGGDRLVLPFTSQFRSEPVDCSTSSAFELDLSLMFDVDDALRGYAQTNGTGTGADGRIQIGYICATIRFESLLHPGYASVECWAATSGMSRMFARSAGVRKVFTDLTADSGGACCLFDTGDGAPQQVCWLNGEPLQEMVPGPRFPDRRALVATWAHPEK</sequence>
<name>A0ABW2JF53_9ACTN</name>
<protein>
    <submittedName>
        <fullName evidence="1">Uncharacterized protein</fullName>
    </submittedName>
</protein>
<keyword evidence="2" id="KW-1185">Reference proteome</keyword>
<proteinExistence type="predicted"/>
<evidence type="ECO:0000313" key="1">
    <source>
        <dbReference type="EMBL" id="MFC7304221.1"/>
    </source>
</evidence>
<evidence type="ECO:0000313" key="2">
    <source>
        <dbReference type="Proteomes" id="UP001596523"/>
    </source>
</evidence>